<organism evidence="12 15">
    <name type="scientific">Sphingobium yanoikuyae</name>
    <name type="common">Sphingomonas yanoikuyae</name>
    <dbReference type="NCBI Taxonomy" id="13690"/>
    <lineage>
        <taxon>Bacteria</taxon>
        <taxon>Pseudomonadati</taxon>
        <taxon>Pseudomonadota</taxon>
        <taxon>Alphaproteobacteria</taxon>
        <taxon>Sphingomonadales</taxon>
        <taxon>Sphingomonadaceae</taxon>
        <taxon>Sphingobium</taxon>
    </lineage>
</organism>
<proteinExistence type="inferred from homology"/>
<evidence type="ECO:0000313" key="14">
    <source>
        <dbReference type="EMBL" id="QHD70121.1"/>
    </source>
</evidence>
<evidence type="ECO:0000256" key="3">
    <source>
        <dbReference type="ARBA" id="ARBA00022475"/>
    </source>
</evidence>
<dbReference type="EMBL" id="CP020925">
    <property type="protein sequence ID" value="ATP21255.1"/>
    <property type="molecule type" value="Genomic_DNA"/>
</dbReference>
<evidence type="ECO:0000313" key="13">
    <source>
        <dbReference type="EMBL" id="OAH45114.1"/>
    </source>
</evidence>
<dbReference type="Proteomes" id="UP000077262">
    <property type="component" value="Unassembled WGS sequence"/>
</dbReference>
<dbReference type="InterPro" id="IPR045324">
    <property type="entry name" value="Small_multidrug_res"/>
</dbReference>
<comment type="subcellular location">
    <subcellularLocation>
        <location evidence="1 9">Cell membrane</location>
        <topology evidence="1 9">Multi-pass membrane protein</topology>
    </subcellularLocation>
</comment>
<dbReference type="EMBL" id="CP047218">
    <property type="protein sequence ID" value="QHD70121.1"/>
    <property type="molecule type" value="Genomic_DNA"/>
</dbReference>
<evidence type="ECO:0000256" key="10">
    <source>
        <dbReference type="SAM" id="Phobius"/>
    </source>
</evidence>
<dbReference type="EMBL" id="LSTR01000026">
    <property type="protein sequence ID" value="OAH45114.1"/>
    <property type="molecule type" value="Genomic_DNA"/>
</dbReference>
<reference evidence="11 16" key="3">
    <citation type="submission" date="2017-04" db="EMBL/GenBank/DDBJ databases">
        <title>Characterization, genome and methylation analysis of a phthalic acid esters degrading strain Sphingobium yanoikuyae SHJ.</title>
        <authorList>
            <person name="Feng L."/>
        </authorList>
    </citation>
    <scope>NUCLEOTIDE SEQUENCE [LARGE SCALE GENOMIC DNA]</scope>
    <source>
        <strain evidence="11 16">SHJ</strain>
    </source>
</reference>
<evidence type="ECO:0000313" key="12">
    <source>
        <dbReference type="EMBL" id="KEZ21454.1"/>
    </source>
</evidence>
<evidence type="ECO:0000256" key="2">
    <source>
        <dbReference type="ARBA" id="ARBA00022448"/>
    </source>
</evidence>
<keyword evidence="2" id="KW-0813">Transport</keyword>
<protein>
    <recommendedName>
        <fullName evidence="8">Guanidinium exporter</fullName>
    </recommendedName>
</protein>
<evidence type="ECO:0000313" key="11">
    <source>
        <dbReference type="EMBL" id="ATP21255.1"/>
    </source>
</evidence>
<dbReference type="InterPro" id="IPR037185">
    <property type="entry name" value="EmrE-like"/>
</dbReference>
<dbReference type="Proteomes" id="UP000464086">
    <property type="component" value="Chromosome"/>
</dbReference>
<dbReference type="EMBL" id="JGVR01000001">
    <property type="protein sequence ID" value="KEZ21454.1"/>
    <property type="molecule type" value="Genomic_DNA"/>
</dbReference>
<evidence type="ECO:0000256" key="4">
    <source>
        <dbReference type="ARBA" id="ARBA00022692"/>
    </source>
</evidence>
<keyword evidence="5 10" id="KW-1133">Transmembrane helix</keyword>
<dbReference type="GO" id="GO:0022857">
    <property type="term" value="F:transmembrane transporter activity"/>
    <property type="evidence" value="ECO:0007669"/>
    <property type="project" value="InterPro"/>
</dbReference>
<evidence type="ECO:0000256" key="6">
    <source>
        <dbReference type="ARBA" id="ARBA00023136"/>
    </source>
</evidence>
<reference evidence="13 17" key="2">
    <citation type="submission" date="2016-02" db="EMBL/GenBank/DDBJ databases">
        <authorList>
            <person name="Wen L."/>
            <person name="He K."/>
            <person name="Yang H."/>
        </authorList>
    </citation>
    <scope>NUCLEOTIDE SEQUENCE [LARGE SCALE GENOMIC DNA]</scope>
    <source>
        <strain evidence="13 17">CD09_2</strain>
    </source>
</reference>
<feature type="transmembrane region" description="Helical" evidence="10">
    <location>
        <begin position="84"/>
        <end position="104"/>
    </location>
</feature>
<keyword evidence="4 9" id="KW-0812">Transmembrane</keyword>
<dbReference type="AlphaFoldDB" id="A0A084EU12"/>
<dbReference type="OrthoDB" id="9808638at2"/>
<dbReference type="Proteomes" id="UP000037029">
    <property type="component" value="Chromosome"/>
</dbReference>
<evidence type="ECO:0000256" key="5">
    <source>
        <dbReference type="ARBA" id="ARBA00022989"/>
    </source>
</evidence>
<dbReference type="Proteomes" id="UP000028534">
    <property type="component" value="Unassembled WGS sequence"/>
</dbReference>
<dbReference type="Pfam" id="PF00893">
    <property type="entry name" value="Multi_Drug_Res"/>
    <property type="match status" value="1"/>
</dbReference>
<dbReference type="RefSeq" id="WP_017499387.1">
    <property type="nucleotide sequence ID" value="NZ_CALUBW010000230.1"/>
</dbReference>
<evidence type="ECO:0000313" key="15">
    <source>
        <dbReference type="Proteomes" id="UP000028534"/>
    </source>
</evidence>
<evidence type="ECO:0000256" key="9">
    <source>
        <dbReference type="RuleBase" id="RU003942"/>
    </source>
</evidence>
<dbReference type="eggNOG" id="COG2076">
    <property type="taxonomic scope" value="Bacteria"/>
</dbReference>
<evidence type="ECO:0000256" key="1">
    <source>
        <dbReference type="ARBA" id="ARBA00004651"/>
    </source>
</evidence>
<dbReference type="SUPFAM" id="SSF103481">
    <property type="entry name" value="Multidrug resistance efflux transporter EmrE"/>
    <property type="match status" value="1"/>
</dbReference>
<accession>A0A084EU12</accession>
<evidence type="ECO:0000313" key="16">
    <source>
        <dbReference type="Proteomes" id="UP000037029"/>
    </source>
</evidence>
<reference evidence="12 15" key="1">
    <citation type="submission" date="2014-03" db="EMBL/GenBank/DDBJ databases">
        <title>Genome sequence of Sphingobium yanoikuyae B1.</title>
        <authorList>
            <person name="Gan H.M."/>
            <person name="Gan H.Y."/>
            <person name="Savka M.A."/>
        </authorList>
    </citation>
    <scope>NUCLEOTIDE SEQUENCE [LARGE SCALE GENOMIC DNA]</scope>
    <source>
        <strain evidence="12 15">B1</strain>
    </source>
</reference>
<gene>
    <name evidence="13" type="ORF">AX777_06210</name>
    <name evidence="11" type="ORF">BV87_24615</name>
    <name evidence="12" type="ORF">CP98_00132</name>
    <name evidence="14" type="ORF">GS397_25915</name>
</gene>
<dbReference type="PANTHER" id="PTHR30561:SF0">
    <property type="entry name" value="GUANIDINIUM EXPORTER"/>
    <property type="match status" value="1"/>
</dbReference>
<evidence type="ECO:0000256" key="7">
    <source>
        <dbReference type="ARBA" id="ARBA00038151"/>
    </source>
</evidence>
<keyword evidence="3" id="KW-1003">Cell membrane</keyword>
<feature type="transmembrane region" description="Helical" evidence="10">
    <location>
        <begin position="27"/>
        <end position="47"/>
    </location>
</feature>
<dbReference type="InterPro" id="IPR000390">
    <property type="entry name" value="Small_drug/metabolite_transptr"/>
</dbReference>
<evidence type="ECO:0000313" key="18">
    <source>
        <dbReference type="Proteomes" id="UP000464086"/>
    </source>
</evidence>
<dbReference type="PATRIC" id="fig|13690.10.peg.133"/>
<name>A0A084EU12_SPHYA</name>
<dbReference type="STRING" id="13690.AX777_06210"/>
<evidence type="ECO:0000313" key="17">
    <source>
        <dbReference type="Proteomes" id="UP000077262"/>
    </source>
</evidence>
<evidence type="ECO:0000256" key="8">
    <source>
        <dbReference type="ARBA" id="ARBA00039168"/>
    </source>
</evidence>
<dbReference type="PANTHER" id="PTHR30561">
    <property type="entry name" value="SMR FAMILY PROTON-DEPENDENT DRUG EFFLUX TRANSPORTER SUGE"/>
    <property type="match status" value="1"/>
</dbReference>
<dbReference type="GO" id="GO:0005886">
    <property type="term" value="C:plasma membrane"/>
    <property type="evidence" value="ECO:0007669"/>
    <property type="project" value="UniProtKB-SubCell"/>
</dbReference>
<dbReference type="Gene3D" id="1.10.3730.20">
    <property type="match status" value="1"/>
</dbReference>
<feature type="transmembrane region" description="Helical" evidence="10">
    <location>
        <begin position="59"/>
        <end position="78"/>
    </location>
</feature>
<sequence>MAWVILGIAVFTEIIWALSLKWAATVGSWQASAVPIGLSFLNMGLLALAMRDLPAGTAYAIWTGLGAVGVIIGGMILYGDRVNMAQIGFMAMIVIGVVGTKLSAQA</sequence>
<keyword evidence="6 10" id="KW-0472">Membrane</keyword>
<reference evidence="14 18" key="4">
    <citation type="submission" date="2019-12" db="EMBL/GenBank/DDBJ databases">
        <title>Functional and genomic insights into the Sphingobium yanoikuyae YC-JY1, a bacterium efficiently degrading bisphenol A.</title>
        <authorList>
            <person name="Jia Y."/>
            <person name="Li X."/>
            <person name="Wang J."/>
            <person name="Eltoukhy A."/>
            <person name="Lamraoui I."/>
            <person name="Yan Y."/>
        </authorList>
    </citation>
    <scope>NUCLEOTIDE SEQUENCE [LARGE SCALE GENOMIC DNA]</scope>
    <source>
        <strain evidence="14 18">YC-JY1</strain>
    </source>
</reference>
<comment type="similarity">
    <text evidence="7">Belongs to the drug/metabolite transporter (DMT) superfamily. Small multidrug resistance (SMR) (TC 2.A.7.1) family. Gdx/SugE subfamily.</text>
</comment>